<sequence precursor="true">MKTNACTRSFLTHFCLFSIAFLLLQSTALSAPESVTAAKAGLFDPAVMNESFEESELSSGSWSQGVGNPWSVFGTPGRLFTVYQGGGYPNAAMGSQFIDGYDYTIYQQIGTYTSDTDLQVEAWYGPRVDDSAELTVALLAGPAYADAKIIAAKTLTAASKINKFTIDFNTVTQGTTGDPLFLQVSGDPKRYGNLDFIQVHTDAPTISRTNVKAQPVKTEFSDDLRQLIGDYNTVFDSPSQDETGNVPLGNGNVGMNLWVEEDGDLLFYVSRNDAWAEAMTLYKLGRIRLSLNPNPFRTGYPYRQELKLIDGRCDIEAGREGQKVSLSVLVDSDSPTIYVKAECEVPTMVTTSIYNWRIGNRRDMHEPMNSISSWTFAGAPDSVEMYESADQSDWISEPGVITTWHRNEDSIVPLAVKWQHMEDYADIINDPFKDNTFGMRVSLDSEAGAQVIAHNMIRNKKTDKNFTLRVTTHAAQTPTLEEWQTQIRKLAATAPSPETAIDRTSKWWNDYWNRSWIFISDNSGTDKSAFEVTRAYVLGKFQYACQMRSKYAAHFQGGIFTVDPKIAWYGPDPRDTGATPDYRFYGTDYWWQNVRFMYLPQMAQGSFDFMKPFFSLYLDKAEIFKARAKQYYNAEGIYFQECMSEFGLPAMRNFGWGAEEYSEGYTRNIWQQALEYGVVLLDYCRYTENTEFLKSKVIPWCTESLRFYDTRFPKDDDGRIRITPTHAVETYWVDVVNDQPSVAGLHYICRRLLALPANVTTDEDREYWKKIQASLPPIPKRKLDGRTFPDNAESYNPQRFNFEAPDLYTVFPFRIYGLDITDQPIEEARYAWKKMPNPGHSCWYQTGILAARLGLTKGAKEDVVIRSRTRMVRTDTLVRPLPEFRFPGYMGSPHDWCPDHDGPGNMMSTLQEMLLQNTDDGKMLLLPAWPKEWDVKFKLHAAQNTVIEGTCKNGQIEDLQVTPKERLKDVVFSSSEMSE</sequence>
<dbReference type="Gene3D" id="2.60.40.1180">
    <property type="entry name" value="Golgi alpha-mannosidase II"/>
    <property type="match status" value="1"/>
</dbReference>
<dbReference type="SUPFAM" id="SSF48208">
    <property type="entry name" value="Six-hairpin glycosidases"/>
    <property type="match status" value="1"/>
</dbReference>
<dbReference type="AlphaFoldDB" id="A0A1U9NMK4"/>
<dbReference type="STRING" id="1936003.STSP2_02369"/>
<dbReference type="KEGG" id="alus:STSP2_02369"/>
<feature type="domain" description="DUF5703" evidence="2">
    <location>
        <begin position="234"/>
        <end position="517"/>
    </location>
</feature>
<dbReference type="Gene3D" id="1.50.10.10">
    <property type="match status" value="1"/>
</dbReference>
<dbReference type="GO" id="GO:0005975">
    <property type="term" value="P:carbohydrate metabolic process"/>
    <property type="evidence" value="ECO:0007669"/>
    <property type="project" value="InterPro"/>
</dbReference>
<keyword evidence="1" id="KW-0732">Signal</keyword>
<evidence type="ECO:0000313" key="4">
    <source>
        <dbReference type="Proteomes" id="UP000189674"/>
    </source>
</evidence>
<proteinExistence type="predicted"/>
<gene>
    <name evidence="3" type="ORF">STSP2_02369</name>
</gene>
<organism evidence="3 4">
    <name type="scientific">Anaerohalosphaera lusitana</name>
    <dbReference type="NCBI Taxonomy" id="1936003"/>
    <lineage>
        <taxon>Bacteria</taxon>
        <taxon>Pseudomonadati</taxon>
        <taxon>Planctomycetota</taxon>
        <taxon>Phycisphaerae</taxon>
        <taxon>Sedimentisphaerales</taxon>
        <taxon>Anaerohalosphaeraceae</taxon>
        <taxon>Anaerohalosphaera</taxon>
    </lineage>
</organism>
<dbReference type="Proteomes" id="UP000189674">
    <property type="component" value="Chromosome"/>
</dbReference>
<dbReference type="InterPro" id="IPR008928">
    <property type="entry name" value="6-hairpin_glycosidase_sf"/>
</dbReference>
<name>A0A1U9NMK4_9BACT</name>
<dbReference type="InterPro" id="IPR013780">
    <property type="entry name" value="Glyco_hydro_b"/>
</dbReference>
<feature type="signal peptide" evidence="1">
    <location>
        <begin position="1"/>
        <end position="30"/>
    </location>
</feature>
<dbReference type="Pfam" id="PF18961">
    <property type="entry name" value="DUF5703_N"/>
    <property type="match status" value="1"/>
</dbReference>
<feature type="chain" id="PRO_5012527453" description="DUF5703 domain-containing protein" evidence="1">
    <location>
        <begin position="31"/>
        <end position="979"/>
    </location>
</feature>
<dbReference type="InterPro" id="IPR043757">
    <property type="entry name" value="DUF5703_N"/>
</dbReference>
<keyword evidence="4" id="KW-1185">Reference proteome</keyword>
<reference evidence="4" key="1">
    <citation type="submission" date="2017-02" db="EMBL/GenBank/DDBJ databases">
        <title>Comparative genomics and description of representatives of a novel lineage of planctomycetes thriving in anoxic sediments.</title>
        <authorList>
            <person name="Spring S."/>
            <person name="Bunk B."/>
            <person name="Sproer C."/>
        </authorList>
    </citation>
    <scope>NUCLEOTIDE SEQUENCE [LARGE SCALE GENOMIC DNA]</scope>
    <source>
        <strain evidence="4">ST-NAGAB-D1</strain>
    </source>
</reference>
<evidence type="ECO:0000256" key="1">
    <source>
        <dbReference type="SAM" id="SignalP"/>
    </source>
</evidence>
<dbReference type="InterPro" id="IPR012341">
    <property type="entry name" value="6hp_glycosidase-like_sf"/>
</dbReference>
<dbReference type="EMBL" id="CP019791">
    <property type="protein sequence ID" value="AQT69182.1"/>
    <property type="molecule type" value="Genomic_DNA"/>
</dbReference>
<evidence type="ECO:0000313" key="3">
    <source>
        <dbReference type="EMBL" id="AQT69182.1"/>
    </source>
</evidence>
<accession>A0A1U9NMK4</accession>
<protein>
    <recommendedName>
        <fullName evidence="2">DUF5703 domain-containing protein</fullName>
    </recommendedName>
</protein>
<evidence type="ECO:0000259" key="2">
    <source>
        <dbReference type="Pfam" id="PF18961"/>
    </source>
</evidence>